<dbReference type="Gene3D" id="3.90.640.10">
    <property type="entry name" value="Actin, Chain A, domain 4"/>
    <property type="match status" value="1"/>
</dbReference>
<organism evidence="5 6">
    <name type="scientific">Actinoplanes awajinensis subsp. mycoplanecinus</name>
    <dbReference type="NCBI Taxonomy" id="135947"/>
    <lineage>
        <taxon>Bacteria</taxon>
        <taxon>Bacillati</taxon>
        <taxon>Actinomycetota</taxon>
        <taxon>Actinomycetes</taxon>
        <taxon>Micromonosporales</taxon>
        <taxon>Micromonosporaceae</taxon>
        <taxon>Actinoplanes</taxon>
    </lineage>
</organism>
<sequence length="381" mass="38765">MLMRADGSLHLLEFDGGVEMSSAVHVGDGRVAVGAQAWRQAATDPDGFVLSPLRAGTGQLTAGTITVDAADLVAATLRQVATEAARAAGEPVHDAQLLVPAGAGPRHRTWLRHAARNAGLHVTRLVDVPVTAANRLAPTALLPTASDRMMLIIDVGAGCEVSVLRQSMQQTDVLATLDDQDAGGDRIDALLTHALTGTALDDLPAAQRWTTLAVLRAAQQALAQQATVTIPLPGAAGPLVVPVGHVTQVAQPVLERVGELAAETVAAADLTLADIHGVHLIGGVAAVPGAAEMIGAKLGVVPQIAAQPSIAAVAGAAESDPARATPHTPGTGQPFRLPPLRRILLLGFPALCRCCCTPTSSRAPTSSAPHRSAGTAAISTS</sequence>
<evidence type="ECO:0000313" key="5">
    <source>
        <dbReference type="EMBL" id="KUL31434.1"/>
    </source>
</evidence>
<dbReference type="EMBL" id="LLZH01000212">
    <property type="protein sequence ID" value="KUL31434.1"/>
    <property type="molecule type" value="Genomic_DNA"/>
</dbReference>
<keyword evidence="2" id="KW-0067">ATP-binding</keyword>
<protein>
    <recommendedName>
        <fullName evidence="7">Heat-shock protein Hsp70</fullName>
    </recommendedName>
</protein>
<dbReference type="GO" id="GO:0140662">
    <property type="term" value="F:ATP-dependent protein folding chaperone"/>
    <property type="evidence" value="ECO:0007669"/>
    <property type="project" value="InterPro"/>
</dbReference>
<dbReference type="Gene3D" id="3.30.420.40">
    <property type="match status" value="2"/>
</dbReference>
<evidence type="ECO:0000256" key="3">
    <source>
        <dbReference type="ARBA" id="ARBA00023186"/>
    </source>
</evidence>
<keyword evidence="6" id="KW-1185">Reference proteome</keyword>
<evidence type="ECO:0008006" key="7">
    <source>
        <dbReference type="Google" id="ProtNLM"/>
    </source>
</evidence>
<evidence type="ECO:0000256" key="2">
    <source>
        <dbReference type="ARBA" id="ARBA00022840"/>
    </source>
</evidence>
<reference evidence="5 6" key="1">
    <citation type="submission" date="2015-10" db="EMBL/GenBank/DDBJ databases">
        <authorList>
            <person name="Gilbert D.G."/>
        </authorList>
    </citation>
    <scope>NUCLEOTIDE SEQUENCE [LARGE SCALE GENOMIC DNA]</scope>
    <source>
        <strain evidence="5 6">NRRL B-16712</strain>
    </source>
</reference>
<keyword evidence="1" id="KW-0547">Nucleotide-binding</keyword>
<feature type="compositionally biased region" description="Low complexity" evidence="4">
    <location>
        <begin position="359"/>
        <end position="373"/>
    </location>
</feature>
<dbReference type="PANTHER" id="PTHR42749">
    <property type="entry name" value="CELL SHAPE-DETERMINING PROTEIN MREB"/>
    <property type="match status" value="1"/>
</dbReference>
<evidence type="ECO:0000256" key="4">
    <source>
        <dbReference type="SAM" id="MobiDB-lite"/>
    </source>
</evidence>
<dbReference type="InterPro" id="IPR013126">
    <property type="entry name" value="Hsp_70_fam"/>
</dbReference>
<proteinExistence type="predicted"/>
<feature type="region of interest" description="Disordered" evidence="4">
    <location>
        <begin position="359"/>
        <end position="381"/>
    </location>
</feature>
<dbReference type="AlphaFoldDB" id="A0A117MR94"/>
<gene>
    <name evidence="5" type="ORF">ADL15_22120</name>
</gene>
<dbReference type="Proteomes" id="UP000053244">
    <property type="component" value="Unassembled WGS sequence"/>
</dbReference>
<comment type="caution">
    <text evidence="5">The sequence shown here is derived from an EMBL/GenBank/DDBJ whole genome shotgun (WGS) entry which is preliminary data.</text>
</comment>
<keyword evidence="3" id="KW-0143">Chaperone</keyword>
<evidence type="ECO:0000256" key="1">
    <source>
        <dbReference type="ARBA" id="ARBA00022741"/>
    </source>
</evidence>
<name>A0A117MR94_9ACTN</name>
<evidence type="ECO:0000313" key="6">
    <source>
        <dbReference type="Proteomes" id="UP000053244"/>
    </source>
</evidence>
<dbReference type="PANTHER" id="PTHR42749:SF1">
    <property type="entry name" value="CELL SHAPE-DETERMINING PROTEIN MREB"/>
    <property type="match status" value="1"/>
</dbReference>
<dbReference type="GO" id="GO:0005524">
    <property type="term" value="F:ATP binding"/>
    <property type="evidence" value="ECO:0007669"/>
    <property type="project" value="UniProtKB-KW"/>
</dbReference>
<dbReference type="Pfam" id="PF00012">
    <property type="entry name" value="HSP70"/>
    <property type="match status" value="1"/>
</dbReference>
<dbReference type="InterPro" id="IPR043129">
    <property type="entry name" value="ATPase_NBD"/>
</dbReference>
<dbReference type="SUPFAM" id="SSF53067">
    <property type="entry name" value="Actin-like ATPase domain"/>
    <property type="match status" value="2"/>
</dbReference>
<accession>A0A117MR94</accession>